<dbReference type="PANTHER" id="PTHR18964">
    <property type="entry name" value="ROK (REPRESSOR, ORF, KINASE) FAMILY"/>
    <property type="match status" value="1"/>
</dbReference>
<dbReference type="PANTHER" id="PTHR18964:SF149">
    <property type="entry name" value="BIFUNCTIONAL UDP-N-ACETYLGLUCOSAMINE 2-EPIMERASE_N-ACETYLMANNOSAMINE KINASE"/>
    <property type="match status" value="1"/>
</dbReference>
<dbReference type="InterPro" id="IPR036388">
    <property type="entry name" value="WH-like_DNA-bd_sf"/>
</dbReference>
<evidence type="ECO:0000256" key="1">
    <source>
        <dbReference type="ARBA" id="ARBA00006479"/>
    </source>
</evidence>
<dbReference type="InterPro" id="IPR036390">
    <property type="entry name" value="WH_DNA-bd_sf"/>
</dbReference>
<dbReference type="InterPro" id="IPR000600">
    <property type="entry name" value="ROK"/>
</dbReference>
<comment type="similarity">
    <text evidence="1">Belongs to the ROK (NagC/XylR) family.</text>
</comment>
<dbReference type="InterPro" id="IPR043129">
    <property type="entry name" value="ATPase_NBD"/>
</dbReference>
<dbReference type="Gene3D" id="3.30.420.40">
    <property type="match status" value="2"/>
</dbReference>
<name>A0ABU2S186_9ACTN</name>
<dbReference type="SUPFAM" id="SSF53067">
    <property type="entry name" value="Actin-like ATPase domain"/>
    <property type="match status" value="1"/>
</dbReference>
<dbReference type="SUPFAM" id="SSF46785">
    <property type="entry name" value="Winged helix' DNA-binding domain"/>
    <property type="match status" value="1"/>
</dbReference>
<comment type="caution">
    <text evidence="2">The sequence shown here is derived from an EMBL/GenBank/DDBJ whole genome shotgun (WGS) entry which is preliminary data.</text>
</comment>
<dbReference type="Proteomes" id="UP001183615">
    <property type="component" value="Unassembled WGS sequence"/>
</dbReference>
<accession>A0ABU2S186</accession>
<gene>
    <name evidence="2" type="ORF">RM779_06270</name>
</gene>
<dbReference type="Gene3D" id="1.10.10.10">
    <property type="entry name" value="Winged helix-like DNA-binding domain superfamily/Winged helix DNA-binding domain"/>
    <property type="match status" value="1"/>
</dbReference>
<dbReference type="Pfam" id="PF00480">
    <property type="entry name" value="ROK"/>
    <property type="match status" value="1"/>
</dbReference>
<sequence>MNSARTQAGSRSSIQQWAAVSRPARPIVRELLINGPQTRTSLAKTLGLSTGSLTRLTKPLVQSGLLVERDIVHDPVNGRPTRPLDIVAEDFHFLGIKLTSTHVYAVVTDLRARVVAEAAEPIGDRQPESVIAQARNMMTRLSREGAEPVAAGFALGGHPQAPGETAAAEVFDAPFLDWWGIPLQPLLDDRMGIPCVVSNDVSALAHSQHWFGAARGLSDFALVTAGAGIGYSLFIRDHMVTATESNLREFSHHILDPGGPMCAEGHRGCVASYLSTHSILASAAHGLRRQVSIEEITRMAREGDAVCLQVTRQAGWALGAVIATVVNITMVKTVVVAGESVEVARTGKRHIERGMGHRRHRDYRSIDIPMLSADFTEWARGGAVAAIRTFVAGTS</sequence>
<evidence type="ECO:0000313" key="3">
    <source>
        <dbReference type="Proteomes" id="UP001183615"/>
    </source>
</evidence>
<dbReference type="EMBL" id="JAVREV010000003">
    <property type="protein sequence ID" value="MDT0442204.1"/>
    <property type="molecule type" value="Genomic_DNA"/>
</dbReference>
<protein>
    <submittedName>
        <fullName evidence="2">ROK family transcriptional regulator</fullName>
    </submittedName>
</protein>
<evidence type="ECO:0000313" key="2">
    <source>
        <dbReference type="EMBL" id="MDT0442204.1"/>
    </source>
</evidence>
<organism evidence="2 3">
    <name type="scientific">Streptomyces johnsoniae</name>
    <dbReference type="NCBI Taxonomy" id="3075532"/>
    <lineage>
        <taxon>Bacteria</taxon>
        <taxon>Bacillati</taxon>
        <taxon>Actinomycetota</taxon>
        <taxon>Actinomycetes</taxon>
        <taxon>Kitasatosporales</taxon>
        <taxon>Streptomycetaceae</taxon>
        <taxon>Streptomyces</taxon>
    </lineage>
</organism>
<proteinExistence type="inferred from homology"/>
<dbReference type="RefSeq" id="WP_311616643.1">
    <property type="nucleotide sequence ID" value="NZ_JAVREV010000003.1"/>
</dbReference>
<reference evidence="3" key="1">
    <citation type="submission" date="2023-07" db="EMBL/GenBank/DDBJ databases">
        <title>30 novel species of actinomycetes from the DSMZ collection.</title>
        <authorList>
            <person name="Nouioui I."/>
        </authorList>
    </citation>
    <scope>NUCLEOTIDE SEQUENCE [LARGE SCALE GENOMIC DNA]</scope>
    <source>
        <strain evidence="3">DSM 41886</strain>
    </source>
</reference>
<keyword evidence="3" id="KW-1185">Reference proteome</keyword>